<dbReference type="Pfam" id="PF18803">
    <property type="entry name" value="CxC2"/>
    <property type="match status" value="1"/>
</dbReference>
<protein>
    <recommendedName>
        <fullName evidence="1">CxC2-like cysteine cluster KDZ transposase-associated domain-containing protein</fullName>
    </recommendedName>
</protein>
<sequence length="294" mass="32792">MNFSQTNEDLTGIDYDNLNDAYHLDPQAYTLTMARDMEDASMVPRMKGKVMPFPSRTVVVLDVRIQILPTIVSHVGMQDCSVHIPLGSNSLAHYIQALECCSHEHLLAIQLQHAWLFPGTMIEPRMAVTMVALEQFQMLTFMGKILAYEYYHSLARLSDNTGTSTPSEWSFIHLLKQAGIRNNAGGWKVAEPVSCMVDCLACPHPGVNIPVKVDPDLPDAWEDTLFVGVDANFKLERFEVSSEEKDPGLGSGLGYFVDTTSFKNHLKMFNKHILQAQSTGNDHKAAKPDKKTHA</sequence>
<comment type="caution">
    <text evidence="2">The sequence shown here is derived from an EMBL/GenBank/DDBJ whole genome shotgun (WGS) entry which is preliminary data.</text>
</comment>
<keyword evidence="3" id="KW-1185">Reference proteome</keyword>
<feature type="domain" description="CxC2-like cysteine cluster KDZ transposase-associated" evidence="1">
    <location>
        <begin position="100"/>
        <end position="162"/>
    </location>
</feature>
<reference evidence="2" key="1">
    <citation type="submission" date="2023-06" db="EMBL/GenBank/DDBJ databases">
        <authorList>
            <consortium name="Lawrence Berkeley National Laboratory"/>
            <person name="Ahrendt S."/>
            <person name="Sahu N."/>
            <person name="Indic B."/>
            <person name="Wong-Bajracharya J."/>
            <person name="Merenyi Z."/>
            <person name="Ke H.-M."/>
            <person name="Monk M."/>
            <person name="Kocsube S."/>
            <person name="Drula E."/>
            <person name="Lipzen A."/>
            <person name="Balint B."/>
            <person name="Henrissat B."/>
            <person name="Andreopoulos B."/>
            <person name="Martin F.M."/>
            <person name="Harder C.B."/>
            <person name="Rigling D."/>
            <person name="Ford K.L."/>
            <person name="Foster G.D."/>
            <person name="Pangilinan J."/>
            <person name="Papanicolaou A."/>
            <person name="Barry K."/>
            <person name="LaButti K."/>
            <person name="Viragh M."/>
            <person name="Koriabine M."/>
            <person name="Yan M."/>
            <person name="Riley R."/>
            <person name="Champramary S."/>
            <person name="Plett K.L."/>
            <person name="Tsai I.J."/>
            <person name="Slot J."/>
            <person name="Sipos G."/>
            <person name="Plett J."/>
            <person name="Nagy L.G."/>
            <person name="Grigoriev I.V."/>
        </authorList>
    </citation>
    <scope>NUCLEOTIDE SEQUENCE</scope>
    <source>
        <strain evidence="2">ICMP 16352</strain>
    </source>
</reference>
<proteinExistence type="predicted"/>
<dbReference type="AlphaFoldDB" id="A0AA39NVD5"/>
<evidence type="ECO:0000313" key="3">
    <source>
        <dbReference type="Proteomes" id="UP001175227"/>
    </source>
</evidence>
<dbReference type="InterPro" id="IPR041457">
    <property type="entry name" value="CxC2_KDZ-assoc"/>
</dbReference>
<name>A0AA39NVD5_9AGAR</name>
<evidence type="ECO:0000259" key="1">
    <source>
        <dbReference type="Pfam" id="PF18803"/>
    </source>
</evidence>
<organism evidence="2 3">
    <name type="scientific">Armillaria novae-zelandiae</name>
    <dbReference type="NCBI Taxonomy" id="153914"/>
    <lineage>
        <taxon>Eukaryota</taxon>
        <taxon>Fungi</taxon>
        <taxon>Dikarya</taxon>
        <taxon>Basidiomycota</taxon>
        <taxon>Agaricomycotina</taxon>
        <taxon>Agaricomycetes</taxon>
        <taxon>Agaricomycetidae</taxon>
        <taxon>Agaricales</taxon>
        <taxon>Marasmiineae</taxon>
        <taxon>Physalacriaceae</taxon>
        <taxon>Armillaria</taxon>
    </lineage>
</organism>
<accession>A0AA39NVD5</accession>
<dbReference type="EMBL" id="JAUEPR010000039">
    <property type="protein sequence ID" value="KAK0472592.1"/>
    <property type="molecule type" value="Genomic_DNA"/>
</dbReference>
<dbReference type="Proteomes" id="UP001175227">
    <property type="component" value="Unassembled WGS sequence"/>
</dbReference>
<gene>
    <name evidence="2" type="ORF">IW261DRAFT_1424182</name>
</gene>
<evidence type="ECO:0000313" key="2">
    <source>
        <dbReference type="EMBL" id="KAK0472592.1"/>
    </source>
</evidence>